<sequence>MPMVFSDFLRENGFCCSEHTLAELLESLRAVLCPYTYEVTPYCLHRLFLSKATVTQAATTDPRGLSWTEFEQVQPQQPAGEQVEARSTAAATEGSSEEEALCLGLEALIRLLASLDYCAAVWSPSPSKARIVAPSCIRASLRFLWDAFDLEKKGTLDFKDISDFWTAVSASLSSRGFPSGSLLPGSVELELLDRLKNKGTCLRRSTCINDMTHGRIFFMVLLSPAFFQLFDQREHVPGRQIVSYSSTSCSDTGGHHCPFFFGVVLR</sequence>
<dbReference type="PROSITE" id="PS50222">
    <property type="entry name" value="EF_HAND_2"/>
    <property type="match status" value="1"/>
</dbReference>
<proteinExistence type="predicted"/>
<dbReference type="InterPro" id="IPR002048">
    <property type="entry name" value="EF_hand_dom"/>
</dbReference>
<organism evidence="2 3">
    <name type="scientific">Cyclospora cayetanensis</name>
    <dbReference type="NCBI Taxonomy" id="88456"/>
    <lineage>
        <taxon>Eukaryota</taxon>
        <taxon>Sar</taxon>
        <taxon>Alveolata</taxon>
        <taxon>Apicomplexa</taxon>
        <taxon>Conoidasida</taxon>
        <taxon>Coccidia</taxon>
        <taxon>Eucoccidiorida</taxon>
        <taxon>Eimeriorina</taxon>
        <taxon>Eimeriidae</taxon>
        <taxon>Cyclospora</taxon>
    </lineage>
</organism>
<dbReference type="Proteomes" id="UP000095192">
    <property type="component" value="Unassembled WGS sequence"/>
</dbReference>
<dbReference type="VEuPathDB" id="ToxoDB:cyc_02342"/>
<dbReference type="EMBL" id="JROU02000048">
    <property type="protein sequence ID" value="OEH80539.1"/>
    <property type="molecule type" value="Genomic_DNA"/>
</dbReference>
<dbReference type="VEuPathDB" id="ToxoDB:LOC34619213"/>
<feature type="domain" description="EF-hand" evidence="1">
    <location>
        <begin position="136"/>
        <end position="171"/>
    </location>
</feature>
<evidence type="ECO:0000313" key="2">
    <source>
        <dbReference type="EMBL" id="OEH80539.1"/>
    </source>
</evidence>
<comment type="caution">
    <text evidence="2">The sequence shown here is derived from an EMBL/GenBank/DDBJ whole genome shotgun (WGS) entry which is preliminary data.</text>
</comment>
<keyword evidence="3" id="KW-1185">Reference proteome</keyword>
<name>A0A1D3DAR0_9EIME</name>
<accession>A0A1D3DAR0</accession>
<protein>
    <recommendedName>
        <fullName evidence="1">EF-hand domain-containing protein</fullName>
    </recommendedName>
</protein>
<evidence type="ECO:0000313" key="3">
    <source>
        <dbReference type="Proteomes" id="UP000095192"/>
    </source>
</evidence>
<dbReference type="AlphaFoldDB" id="A0A1D3DAR0"/>
<reference evidence="2 3" key="1">
    <citation type="journal article" date="2016" name="BMC Genomics">
        <title>Comparative genomics reveals Cyclospora cayetanensis possesses coccidia-like metabolism and invasion components but unique surface antigens.</title>
        <authorList>
            <person name="Liu S."/>
            <person name="Wang L."/>
            <person name="Zheng H."/>
            <person name="Xu Z."/>
            <person name="Roellig D.M."/>
            <person name="Li N."/>
            <person name="Frace M.A."/>
            <person name="Tang K."/>
            <person name="Arrowood M.J."/>
            <person name="Moss D.M."/>
            <person name="Zhang L."/>
            <person name="Feng Y."/>
            <person name="Xiao L."/>
        </authorList>
    </citation>
    <scope>NUCLEOTIDE SEQUENCE [LARGE SCALE GENOMIC DNA]</scope>
    <source>
        <strain evidence="2 3">CHN_HEN01</strain>
    </source>
</reference>
<gene>
    <name evidence="2" type="ORF">cyc_02342</name>
</gene>
<evidence type="ECO:0000259" key="1">
    <source>
        <dbReference type="PROSITE" id="PS50222"/>
    </source>
</evidence>
<dbReference type="GO" id="GO:0005509">
    <property type="term" value="F:calcium ion binding"/>
    <property type="evidence" value="ECO:0007669"/>
    <property type="project" value="InterPro"/>
</dbReference>
<dbReference type="InParanoid" id="A0A1D3DAR0"/>